<keyword evidence="2" id="KW-1185">Reference proteome</keyword>
<protein>
    <submittedName>
        <fullName evidence="1">Uncharacterized protein</fullName>
    </submittedName>
</protein>
<proteinExistence type="predicted"/>
<evidence type="ECO:0000313" key="2">
    <source>
        <dbReference type="Proteomes" id="UP000295509"/>
    </source>
</evidence>
<name>A0A4R8LGI7_9BURK</name>
<accession>A0A4R8LGI7</accession>
<sequence>MIGSIDRAGIQLNVRVETSEVVCNRVLRDMKVFTSIYYLIYALKKCANQFVEQYS</sequence>
<organism evidence="1 2">
    <name type="scientific">Paraburkholderia rhizosphaerae</name>
    <dbReference type="NCBI Taxonomy" id="480658"/>
    <lineage>
        <taxon>Bacteria</taxon>
        <taxon>Pseudomonadati</taxon>
        <taxon>Pseudomonadota</taxon>
        <taxon>Betaproteobacteria</taxon>
        <taxon>Burkholderiales</taxon>
        <taxon>Burkholderiaceae</taxon>
        <taxon>Paraburkholderia</taxon>
    </lineage>
</organism>
<reference evidence="1 2" key="1">
    <citation type="submission" date="2019-03" db="EMBL/GenBank/DDBJ databases">
        <title>Genomic Encyclopedia of Type Strains, Phase III (KMG-III): the genomes of soil and plant-associated and newly described type strains.</title>
        <authorList>
            <person name="Whitman W."/>
        </authorList>
    </citation>
    <scope>NUCLEOTIDE SEQUENCE [LARGE SCALE GENOMIC DNA]</scope>
    <source>
        <strain evidence="1 2">LMG 29544</strain>
    </source>
</reference>
<dbReference type="EMBL" id="SORE01000022">
    <property type="protein sequence ID" value="TDY42251.1"/>
    <property type="molecule type" value="Genomic_DNA"/>
</dbReference>
<comment type="caution">
    <text evidence="1">The sequence shown here is derived from an EMBL/GenBank/DDBJ whole genome shotgun (WGS) entry which is preliminary data.</text>
</comment>
<dbReference type="Proteomes" id="UP000295509">
    <property type="component" value="Unassembled WGS sequence"/>
</dbReference>
<dbReference type="AlphaFoldDB" id="A0A4R8LGI7"/>
<evidence type="ECO:0000313" key="1">
    <source>
        <dbReference type="EMBL" id="TDY42251.1"/>
    </source>
</evidence>
<gene>
    <name evidence="1" type="ORF">BX592_12260</name>
</gene>